<proteinExistence type="predicted"/>
<protein>
    <submittedName>
        <fullName evidence="1">Uncharacterized protein</fullName>
    </submittedName>
</protein>
<dbReference type="EMBL" id="OBDR01000018">
    <property type="protein sequence ID" value="SNY22903.1"/>
    <property type="molecule type" value="Genomic_DNA"/>
</dbReference>
<organism evidence="1 2">
    <name type="scientific">Methanohalophilus euhalobius</name>
    <dbReference type="NCBI Taxonomy" id="51203"/>
    <lineage>
        <taxon>Archaea</taxon>
        <taxon>Methanobacteriati</taxon>
        <taxon>Methanobacteriota</taxon>
        <taxon>Stenosarchaea group</taxon>
        <taxon>Methanomicrobia</taxon>
        <taxon>Methanosarcinales</taxon>
        <taxon>Methanosarcinaceae</taxon>
        <taxon>Methanohalophilus</taxon>
    </lineage>
</organism>
<name>A0A285GHW1_9EURY</name>
<keyword evidence="2" id="KW-1185">Reference proteome</keyword>
<evidence type="ECO:0000313" key="2">
    <source>
        <dbReference type="Proteomes" id="UP000217726"/>
    </source>
</evidence>
<accession>A0A285GHW1</accession>
<gene>
    <name evidence="1" type="ORF">SAMN06295989_1181</name>
</gene>
<sequence>MNEVSMHEYDTGQNSISTKTRIETFDRLFFSTAALSQNSISTKTRIETKIFLLKRCLVLEVKIQYPLKQGLKQKYSS</sequence>
<evidence type="ECO:0000313" key="1">
    <source>
        <dbReference type="EMBL" id="SNY22903.1"/>
    </source>
</evidence>
<reference evidence="2" key="1">
    <citation type="submission" date="2017-09" db="EMBL/GenBank/DDBJ databases">
        <authorList>
            <person name="Varghese N."/>
            <person name="Submissions S."/>
        </authorList>
    </citation>
    <scope>NUCLEOTIDE SEQUENCE [LARGE SCALE GENOMIC DNA]</scope>
    <source>
        <strain evidence="2">WG-1MB</strain>
    </source>
</reference>
<dbReference type="Proteomes" id="UP000217726">
    <property type="component" value="Unassembled WGS sequence"/>
</dbReference>
<dbReference type="AlphaFoldDB" id="A0A285GHW1"/>